<reference evidence="1" key="1">
    <citation type="submission" date="2023-03" db="EMBL/GenBank/DDBJ databases">
        <title>Chromosome-scale reference genome and RAD-based genetic map of yellow starthistle (Centaurea solstitialis) reveal putative structural variation and QTLs associated with invader traits.</title>
        <authorList>
            <person name="Reatini B."/>
            <person name="Cang F.A."/>
            <person name="Jiang Q."/>
            <person name="Mckibben M.T.W."/>
            <person name="Barker M.S."/>
            <person name="Rieseberg L.H."/>
            <person name="Dlugosch K.M."/>
        </authorList>
    </citation>
    <scope>NUCLEOTIDE SEQUENCE</scope>
    <source>
        <strain evidence="1">CAN-66</strain>
        <tissue evidence="1">Leaf</tissue>
    </source>
</reference>
<name>A0AA38W491_9ASTR</name>
<accession>A0AA38W491</accession>
<evidence type="ECO:0000313" key="1">
    <source>
        <dbReference type="EMBL" id="KAJ9538175.1"/>
    </source>
</evidence>
<proteinExistence type="predicted"/>
<comment type="caution">
    <text evidence="1">The sequence shown here is derived from an EMBL/GenBank/DDBJ whole genome shotgun (WGS) entry which is preliminary data.</text>
</comment>
<protein>
    <submittedName>
        <fullName evidence="1">Uncharacterized protein</fullName>
    </submittedName>
</protein>
<keyword evidence="2" id="KW-1185">Reference proteome</keyword>
<dbReference type="AlphaFoldDB" id="A0AA38W491"/>
<dbReference type="EMBL" id="JARYMX010000008">
    <property type="protein sequence ID" value="KAJ9538175.1"/>
    <property type="molecule type" value="Genomic_DNA"/>
</dbReference>
<gene>
    <name evidence="1" type="ORF">OSB04_030908</name>
</gene>
<dbReference type="Proteomes" id="UP001172457">
    <property type="component" value="Chromosome 8"/>
</dbReference>
<organism evidence="1 2">
    <name type="scientific">Centaurea solstitialis</name>
    <name type="common">yellow star-thistle</name>
    <dbReference type="NCBI Taxonomy" id="347529"/>
    <lineage>
        <taxon>Eukaryota</taxon>
        <taxon>Viridiplantae</taxon>
        <taxon>Streptophyta</taxon>
        <taxon>Embryophyta</taxon>
        <taxon>Tracheophyta</taxon>
        <taxon>Spermatophyta</taxon>
        <taxon>Magnoliopsida</taxon>
        <taxon>eudicotyledons</taxon>
        <taxon>Gunneridae</taxon>
        <taxon>Pentapetalae</taxon>
        <taxon>asterids</taxon>
        <taxon>campanulids</taxon>
        <taxon>Asterales</taxon>
        <taxon>Asteraceae</taxon>
        <taxon>Carduoideae</taxon>
        <taxon>Cardueae</taxon>
        <taxon>Centaureinae</taxon>
        <taxon>Centaurea</taxon>
    </lineage>
</organism>
<sequence length="101" mass="11506">MFRIEMCCKYGHWVPWNYMFLGSVYHLVWSTIWGYLGIASLGSDVIMASVPCGMDFEKALDNMNREFLLDLLTSWIKGCLSSAEVSVIVNGSPTEQFQLQK</sequence>
<evidence type="ECO:0000313" key="2">
    <source>
        <dbReference type="Proteomes" id="UP001172457"/>
    </source>
</evidence>